<dbReference type="KEGG" id="mpsy:CEK71_14015"/>
<dbReference type="EMBL" id="CP022129">
    <property type="protein sequence ID" value="ASF47100.1"/>
    <property type="molecule type" value="Genomic_DNA"/>
</dbReference>
<reference evidence="3 5" key="2">
    <citation type="submission" date="2017-11" db="EMBL/GenBank/DDBJ databases">
        <title>Draft Genome Sequence of Methylobacter psychrotolerans Sph1T, an Obligate Methanotroph from Low-Temperature Environments.</title>
        <authorList>
            <person name="Oshkin I.Y."/>
            <person name="Miroshnikov K."/>
            <person name="Belova S.E."/>
            <person name="Korzhenkov A."/>
            <person name="Toshchakov S.V."/>
            <person name="Dedysh S.N."/>
        </authorList>
    </citation>
    <scope>NUCLEOTIDE SEQUENCE [LARGE SCALE GENOMIC DNA]</scope>
    <source>
        <strain evidence="3 5">Sph1</strain>
    </source>
</reference>
<accession>A0A1Z4C0Q9</accession>
<dbReference type="EMBL" id="PGFZ01000006">
    <property type="protein sequence ID" value="POZ51415.1"/>
    <property type="molecule type" value="Genomic_DNA"/>
</dbReference>
<name>A0A1Z4C0Q9_9GAMM</name>
<evidence type="ECO:0000313" key="2">
    <source>
        <dbReference type="EMBL" id="ASF47100.1"/>
    </source>
</evidence>
<dbReference type="PANTHER" id="PTHR41386">
    <property type="entry name" value="INTEGRAL MEMBRANE PROTEIN-RELATED"/>
    <property type="match status" value="1"/>
</dbReference>
<dbReference type="Proteomes" id="UP000197019">
    <property type="component" value="Chromosome"/>
</dbReference>
<dbReference type="AlphaFoldDB" id="A0A1Z4C0Q9"/>
<dbReference type="OrthoDB" id="9795736at2"/>
<keyword evidence="1" id="KW-0812">Transmembrane</keyword>
<dbReference type="PANTHER" id="PTHR41386:SF1">
    <property type="entry name" value="MEMBRANE PROTEIN"/>
    <property type="match status" value="1"/>
</dbReference>
<feature type="transmembrane region" description="Helical" evidence="1">
    <location>
        <begin position="81"/>
        <end position="104"/>
    </location>
</feature>
<gene>
    <name evidence="3" type="ORF">AADEFJLK_02865</name>
    <name evidence="2" type="ORF">CEK71_14015</name>
</gene>
<proteinExistence type="predicted"/>
<protein>
    <recommendedName>
        <fullName evidence="6">DUF1003 domain-containing protein</fullName>
    </recommendedName>
</protein>
<dbReference type="RefSeq" id="WP_088619972.1">
    <property type="nucleotide sequence ID" value="NZ_CP022129.1"/>
</dbReference>
<sequence length="185" mass="21089">MATQVTQAEDNPALSTVIERNIRTIIRLRVKAASERNLQDRMADAITAFSGRMIFVYVHIVWFGLWIFLNEGHLTIPSFDPFPYGLLTMVVSLEAIFLSTFVLISQNRLSEESERRADLGLQISLLTEHELTRVLQMLDAIQGKLGIEDDENSELADLEMETKPEDVLAEIERLNQQAKRKKTKS</sequence>
<evidence type="ECO:0000313" key="3">
    <source>
        <dbReference type="EMBL" id="POZ51415.1"/>
    </source>
</evidence>
<evidence type="ECO:0000256" key="1">
    <source>
        <dbReference type="SAM" id="Phobius"/>
    </source>
</evidence>
<dbReference type="Proteomes" id="UP000237423">
    <property type="component" value="Unassembled WGS sequence"/>
</dbReference>
<evidence type="ECO:0000313" key="5">
    <source>
        <dbReference type="Proteomes" id="UP000237423"/>
    </source>
</evidence>
<dbReference type="InterPro" id="IPR010406">
    <property type="entry name" value="DUF1003"/>
</dbReference>
<evidence type="ECO:0000313" key="4">
    <source>
        <dbReference type="Proteomes" id="UP000197019"/>
    </source>
</evidence>
<keyword evidence="1" id="KW-1133">Transmembrane helix</keyword>
<evidence type="ECO:0008006" key="6">
    <source>
        <dbReference type="Google" id="ProtNLM"/>
    </source>
</evidence>
<feature type="transmembrane region" description="Helical" evidence="1">
    <location>
        <begin position="46"/>
        <end position="69"/>
    </location>
</feature>
<keyword evidence="1" id="KW-0472">Membrane</keyword>
<dbReference type="Pfam" id="PF06210">
    <property type="entry name" value="DUF1003"/>
    <property type="match status" value="1"/>
</dbReference>
<reference evidence="2 4" key="1">
    <citation type="submission" date="2017-06" db="EMBL/GenBank/DDBJ databases">
        <title>Genome Sequencing of the methanotroph Methylovulum psychrotolerants str. HV10-M2 isolated from a high-altitude environment.</title>
        <authorList>
            <person name="Mateos-Rivera A."/>
        </authorList>
    </citation>
    <scope>NUCLEOTIDE SEQUENCE [LARGE SCALE GENOMIC DNA]</scope>
    <source>
        <strain evidence="2 4">HV10_M2</strain>
    </source>
</reference>
<organism evidence="2 4">
    <name type="scientific">Methylovulum psychrotolerans</name>
    <dbReference type="NCBI Taxonomy" id="1704499"/>
    <lineage>
        <taxon>Bacteria</taxon>
        <taxon>Pseudomonadati</taxon>
        <taxon>Pseudomonadota</taxon>
        <taxon>Gammaproteobacteria</taxon>
        <taxon>Methylococcales</taxon>
        <taxon>Methylococcaceae</taxon>
        <taxon>Methylovulum</taxon>
    </lineage>
</organism>
<keyword evidence="4" id="KW-1185">Reference proteome</keyword>